<gene>
    <name evidence="4" type="primary">aat</name>
    <name evidence="5" type="ORF">SAMN06296008_11151</name>
</gene>
<dbReference type="NCBIfam" id="TIGR00667">
    <property type="entry name" value="aat"/>
    <property type="match status" value="1"/>
</dbReference>
<evidence type="ECO:0000313" key="6">
    <source>
        <dbReference type="Proteomes" id="UP000192708"/>
    </source>
</evidence>
<comment type="catalytic activity">
    <reaction evidence="4">
        <text>N-terminal L-lysyl-[protein] + L-leucyl-tRNA(Leu) = N-terminal L-leucyl-L-lysyl-[protein] + tRNA(Leu) + H(+)</text>
        <dbReference type="Rhea" id="RHEA:12340"/>
        <dbReference type="Rhea" id="RHEA-COMP:9613"/>
        <dbReference type="Rhea" id="RHEA-COMP:9622"/>
        <dbReference type="Rhea" id="RHEA-COMP:12670"/>
        <dbReference type="Rhea" id="RHEA-COMP:12671"/>
        <dbReference type="ChEBI" id="CHEBI:15378"/>
        <dbReference type="ChEBI" id="CHEBI:65249"/>
        <dbReference type="ChEBI" id="CHEBI:78442"/>
        <dbReference type="ChEBI" id="CHEBI:78494"/>
        <dbReference type="ChEBI" id="CHEBI:133043"/>
        <dbReference type="EC" id="2.3.2.6"/>
    </reaction>
</comment>
<comment type="function">
    <text evidence="4">Functions in the N-end rule pathway of protein degradation where it conjugates Leu, Phe and, less efficiently, Met from aminoacyl-tRNAs to the N-termini of proteins containing an N-terminal arginine or lysine.</text>
</comment>
<dbReference type="Pfam" id="PF03588">
    <property type="entry name" value="Leu_Phe_trans"/>
    <property type="match status" value="1"/>
</dbReference>
<dbReference type="GO" id="GO:0008914">
    <property type="term" value="F:leucyl-tRNA--protein transferase activity"/>
    <property type="evidence" value="ECO:0007669"/>
    <property type="project" value="UniProtKB-UniRule"/>
</dbReference>
<comment type="subcellular location">
    <subcellularLocation>
        <location evidence="4">Cytoplasm</location>
    </subcellularLocation>
</comment>
<sequence length="244" mass="27918">MNEYPIYLSPDDPLPLPRRFTSNPQFPDGLIAVTDSISPERLIEAYHKGIFPWPSEDFPILWWFTSPRMTLRPENMTIRRSLRKKIQQVLHNAEWEIKVDTAFEEVISSCANSPRYGQNGTWITPEIRANYIELSRQGIAHSVETWYRGELVGGLYGINLGQMFYGESMFMKIADASKIALAALCAKCIQVQIPLIDCQQETNHLTSLGGQLMDKTSFLDTIEVLTTKPSPQWGFDKQVLAYWL</sequence>
<dbReference type="Proteomes" id="UP000192708">
    <property type="component" value="Unassembled WGS sequence"/>
</dbReference>
<comment type="catalytic activity">
    <reaction evidence="4">
        <text>N-terminal L-arginyl-[protein] + L-leucyl-tRNA(Leu) = N-terminal L-leucyl-L-arginyl-[protein] + tRNA(Leu) + H(+)</text>
        <dbReference type="Rhea" id="RHEA:50416"/>
        <dbReference type="Rhea" id="RHEA-COMP:9613"/>
        <dbReference type="Rhea" id="RHEA-COMP:9622"/>
        <dbReference type="Rhea" id="RHEA-COMP:12672"/>
        <dbReference type="Rhea" id="RHEA-COMP:12673"/>
        <dbReference type="ChEBI" id="CHEBI:15378"/>
        <dbReference type="ChEBI" id="CHEBI:64719"/>
        <dbReference type="ChEBI" id="CHEBI:78442"/>
        <dbReference type="ChEBI" id="CHEBI:78494"/>
        <dbReference type="ChEBI" id="CHEBI:133044"/>
        <dbReference type="EC" id="2.3.2.6"/>
    </reaction>
</comment>
<dbReference type="GO" id="GO:0005737">
    <property type="term" value="C:cytoplasm"/>
    <property type="evidence" value="ECO:0007669"/>
    <property type="project" value="UniProtKB-SubCell"/>
</dbReference>
<dbReference type="OrthoDB" id="9790282at2"/>
<keyword evidence="6" id="KW-1185">Reference proteome</keyword>
<keyword evidence="1 4" id="KW-0963">Cytoplasm</keyword>
<dbReference type="RefSeq" id="WP_084284371.1">
    <property type="nucleotide sequence ID" value="NZ_FWXJ01000011.1"/>
</dbReference>
<dbReference type="EMBL" id="FWXJ01000011">
    <property type="protein sequence ID" value="SMC66979.1"/>
    <property type="molecule type" value="Genomic_DNA"/>
</dbReference>
<evidence type="ECO:0000256" key="3">
    <source>
        <dbReference type="ARBA" id="ARBA00023315"/>
    </source>
</evidence>
<dbReference type="PANTHER" id="PTHR30098">
    <property type="entry name" value="LEUCYL/PHENYLALANYL-TRNA--PROTEIN TRANSFERASE"/>
    <property type="match status" value="1"/>
</dbReference>
<comment type="catalytic activity">
    <reaction evidence="4">
        <text>L-phenylalanyl-tRNA(Phe) + an N-terminal L-alpha-aminoacyl-[protein] = an N-terminal L-phenylalanyl-L-alpha-aminoacyl-[protein] + tRNA(Phe)</text>
        <dbReference type="Rhea" id="RHEA:43632"/>
        <dbReference type="Rhea" id="RHEA-COMP:9668"/>
        <dbReference type="Rhea" id="RHEA-COMP:9699"/>
        <dbReference type="Rhea" id="RHEA-COMP:10636"/>
        <dbReference type="Rhea" id="RHEA-COMP:10637"/>
        <dbReference type="ChEBI" id="CHEBI:78442"/>
        <dbReference type="ChEBI" id="CHEBI:78531"/>
        <dbReference type="ChEBI" id="CHEBI:78597"/>
        <dbReference type="ChEBI" id="CHEBI:83561"/>
        <dbReference type="EC" id="2.3.2.6"/>
    </reaction>
</comment>
<dbReference type="STRING" id="1938817.SAMN06296008_11151"/>
<proteinExistence type="inferred from homology"/>
<reference evidence="5 6" key="1">
    <citation type="submission" date="2017-04" db="EMBL/GenBank/DDBJ databases">
        <authorList>
            <person name="Afonso C.L."/>
            <person name="Miller P.J."/>
            <person name="Scott M.A."/>
            <person name="Spackman E."/>
            <person name="Goraichik I."/>
            <person name="Dimitrov K.M."/>
            <person name="Suarez D.L."/>
            <person name="Swayne D.E."/>
        </authorList>
    </citation>
    <scope>NUCLEOTIDE SEQUENCE [LARGE SCALE GENOMIC DNA]</scope>
    <source>
        <strain evidence="5 6">VK13</strain>
    </source>
</reference>
<dbReference type="HAMAP" id="MF_00688">
    <property type="entry name" value="Leu_Phe_trans"/>
    <property type="match status" value="1"/>
</dbReference>
<keyword evidence="3 4" id="KW-0012">Acyltransferase</keyword>
<dbReference type="InterPro" id="IPR016181">
    <property type="entry name" value="Acyl_CoA_acyltransferase"/>
</dbReference>
<dbReference type="EC" id="2.3.2.6" evidence="4"/>
<dbReference type="InterPro" id="IPR004616">
    <property type="entry name" value="Leu/Phe-tRNA_Trfase"/>
</dbReference>
<dbReference type="Gene3D" id="3.40.630.70">
    <property type="entry name" value="Leucyl/phenylalanyl-tRNA-protein transferase, C-terminal domain"/>
    <property type="match status" value="1"/>
</dbReference>
<accession>A0A1W2B224</accession>
<dbReference type="GO" id="GO:0030163">
    <property type="term" value="P:protein catabolic process"/>
    <property type="evidence" value="ECO:0007669"/>
    <property type="project" value="UniProtKB-UniRule"/>
</dbReference>
<dbReference type="Gene3D" id="3.30.70.3550">
    <property type="entry name" value="Leucyl/phenylalanyl-tRNA-protein transferase, N-terminal domain"/>
    <property type="match status" value="1"/>
</dbReference>
<dbReference type="SUPFAM" id="SSF55729">
    <property type="entry name" value="Acyl-CoA N-acyltransferases (Nat)"/>
    <property type="match status" value="1"/>
</dbReference>
<protein>
    <recommendedName>
        <fullName evidence="4">Leucyl/phenylalanyl-tRNA--protein transferase</fullName>
        <ecNumber evidence="4">2.3.2.6</ecNumber>
    </recommendedName>
    <alternativeName>
        <fullName evidence="4">L/F-transferase</fullName>
    </alternativeName>
    <alternativeName>
        <fullName evidence="4">Leucyltransferase</fullName>
    </alternativeName>
    <alternativeName>
        <fullName evidence="4">Phenyalanyltransferase</fullName>
    </alternativeName>
</protein>
<name>A0A1W2B224_9BURK</name>
<evidence type="ECO:0000256" key="2">
    <source>
        <dbReference type="ARBA" id="ARBA00022679"/>
    </source>
</evidence>
<dbReference type="AlphaFoldDB" id="A0A1W2B224"/>
<dbReference type="InterPro" id="IPR042221">
    <property type="entry name" value="Leu/Phe-tRNA_Trfase_N"/>
</dbReference>
<keyword evidence="2 4" id="KW-0808">Transferase</keyword>
<comment type="similarity">
    <text evidence="4">Belongs to the L/F-transferase family.</text>
</comment>
<organism evidence="5 6">
    <name type="scientific">Polynucleobacter kasalickyi</name>
    <dbReference type="NCBI Taxonomy" id="1938817"/>
    <lineage>
        <taxon>Bacteria</taxon>
        <taxon>Pseudomonadati</taxon>
        <taxon>Pseudomonadota</taxon>
        <taxon>Betaproteobacteria</taxon>
        <taxon>Burkholderiales</taxon>
        <taxon>Burkholderiaceae</taxon>
        <taxon>Polynucleobacter</taxon>
    </lineage>
</organism>
<dbReference type="InterPro" id="IPR042203">
    <property type="entry name" value="Leu/Phe-tRNA_Trfase_C"/>
</dbReference>
<evidence type="ECO:0000256" key="4">
    <source>
        <dbReference type="HAMAP-Rule" id="MF_00688"/>
    </source>
</evidence>
<dbReference type="PANTHER" id="PTHR30098:SF2">
    <property type="entry name" value="LEUCYL_PHENYLALANYL-TRNA--PROTEIN TRANSFERASE"/>
    <property type="match status" value="1"/>
</dbReference>
<evidence type="ECO:0000313" key="5">
    <source>
        <dbReference type="EMBL" id="SMC66979.1"/>
    </source>
</evidence>
<evidence type="ECO:0000256" key="1">
    <source>
        <dbReference type="ARBA" id="ARBA00022490"/>
    </source>
</evidence>